<proteinExistence type="predicted"/>
<gene>
    <name evidence="2" type="ORF">Dsin_015948</name>
</gene>
<evidence type="ECO:0000313" key="2">
    <source>
        <dbReference type="EMBL" id="KAK3211242.1"/>
    </source>
</evidence>
<accession>A0AAE0ADD5</accession>
<organism evidence="2 3">
    <name type="scientific">Dipteronia sinensis</name>
    <dbReference type="NCBI Taxonomy" id="43782"/>
    <lineage>
        <taxon>Eukaryota</taxon>
        <taxon>Viridiplantae</taxon>
        <taxon>Streptophyta</taxon>
        <taxon>Embryophyta</taxon>
        <taxon>Tracheophyta</taxon>
        <taxon>Spermatophyta</taxon>
        <taxon>Magnoliopsida</taxon>
        <taxon>eudicotyledons</taxon>
        <taxon>Gunneridae</taxon>
        <taxon>Pentapetalae</taxon>
        <taxon>rosids</taxon>
        <taxon>malvids</taxon>
        <taxon>Sapindales</taxon>
        <taxon>Sapindaceae</taxon>
        <taxon>Hippocastanoideae</taxon>
        <taxon>Acereae</taxon>
        <taxon>Dipteronia</taxon>
    </lineage>
</organism>
<evidence type="ECO:0000256" key="1">
    <source>
        <dbReference type="SAM" id="MobiDB-lite"/>
    </source>
</evidence>
<protein>
    <submittedName>
        <fullName evidence="2">Uncharacterized protein</fullName>
    </submittedName>
</protein>
<comment type="caution">
    <text evidence="2">The sequence shown here is derived from an EMBL/GenBank/DDBJ whole genome shotgun (WGS) entry which is preliminary data.</text>
</comment>
<evidence type="ECO:0000313" key="3">
    <source>
        <dbReference type="Proteomes" id="UP001281410"/>
    </source>
</evidence>
<dbReference type="EMBL" id="JANJYJ010000005">
    <property type="protein sequence ID" value="KAK3211242.1"/>
    <property type="molecule type" value="Genomic_DNA"/>
</dbReference>
<keyword evidence="3" id="KW-1185">Reference proteome</keyword>
<feature type="region of interest" description="Disordered" evidence="1">
    <location>
        <begin position="114"/>
        <end position="139"/>
    </location>
</feature>
<dbReference type="Proteomes" id="UP001281410">
    <property type="component" value="Unassembled WGS sequence"/>
</dbReference>
<name>A0AAE0ADD5_9ROSI</name>
<reference evidence="2" key="1">
    <citation type="journal article" date="2023" name="Plant J.">
        <title>Genome sequences and population genomics provide insights into the demographic history, inbreeding, and mutation load of two 'living fossil' tree species of Dipteronia.</title>
        <authorList>
            <person name="Feng Y."/>
            <person name="Comes H.P."/>
            <person name="Chen J."/>
            <person name="Zhu S."/>
            <person name="Lu R."/>
            <person name="Zhang X."/>
            <person name="Li P."/>
            <person name="Qiu J."/>
            <person name="Olsen K.M."/>
            <person name="Qiu Y."/>
        </authorList>
    </citation>
    <scope>NUCLEOTIDE SEQUENCE</scope>
    <source>
        <strain evidence="2">NBL</strain>
    </source>
</reference>
<sequence>MMVKLFAQVMDEIRATERRITESFTLKIESLREEVMTCLQGLRNAPHTQRSNWTSGHHDCRDLDDGDDPTNNAQVMNVIKATERRMTESFTQKIESLHEEVMTCLLGLRNAPHTQRPNWTSGHHDRRDPVDGQSPTDTAFHGYDSVNAASKIYPVPGPQHMKSVQQGDVHHTEVGLGGGVPIDCSSSVPNIKIRNTNVSV</sequence>
<dbReference type="AlphaFoldDB" id="A0AAE0ADD5"/>